<comment type="caution">
    <text evidence="1">The sequence shown here is derived from an EMBL/GenBank/DDBJ whole genome shotgun (WGS) entry which is preliminary data.</text>
</comment>
<dbReference type="EMBL" id="JBCLTR010000007">
    <property type="protein sequence ID" value="MEY8633487.1"/>
    <property type="molecule type" value="Genomic_DNA"/>
</dbReference>
<evidence type="ECO:0000313" key="2">
    <source>
        <dbReference type="Proteomes" id="UP001565219"/>
    </source>
</evidence>
<reference evidence="1 2" key="1">
    <citation type="submission" date="2024-03" db="EMBL/GenBank/DDBJ databases">
        <title>Mouse gut bacterial collection (mGBC) of GemPharmatech.</title>
        <authorList>
            <person name="He Y."/>
            <person name="Dong L."/>
            <person name="Wu D."/>
            <person name="Gao X."/>
            <person name="Lin Z."/>
        </authorList>
    </citation>
    <scope>NUCLEOTIDE SEQUENCE [LARGE SCALE GENOMIC DNA]</scope>
    <source>
        <strain evidence="1 2">32-10</strain>
    </source>
</reference>
<dbReference type="Proteomes" id="UP001565219">
    <property type="component" value="Unassembled WGS sequence"/>
</dbReference>
<dbReference type="RefSeq" id="WP_235824584.1">
    <property type="nucleotide sequence ID" value="NZ_BAABXW010000001.1"/>
</dbReference>
<name>A0ABV4DG20_9FIRM</name>
<keyword evidence="2" id="KW-1185">Reference proteome</keyword>
<organism evidence="1 2">
    <name type="scientific">Anaerostipes hominis</name>
    <name type="common">ex Lee et al. 2021</name>
    <dbReference type="NCBI Taxonomy" id="2025494"/>
    <lineage>
        <taxon>Bacteria</taxon>
        <taxon>Bacillati</taxon>
        <taxon>Bacillota</taxon>
        <taxon>Clostridia</taxon>
        <taxon>Lachnospirales</taxon>
        <taxon>Lachnospiraceae</taxon>
        <taxon>Anaerostipes</taxon>
    </lineage>
</organism>
<accession>A0ABV4DG20</accession>
<gene>
    <name evidence="1" type="ORF">AALG99_08110</name>
</gene>
<proteinExistence type="predicted"/>
<sequence>MNQGDTFEKTMPVFSKTSITIDEAANAMKKQQEFIRAGLRERRLPFGFAAKNEASGRYNYYISAYQFWEYTGFVI</sequence>
<evidence type="ECO:0000313" key="1">
    <source>
        <dbReference type="EMBL" id="MEY8633487.1"/>
    </source>
</evidence>
<protein>
    <submittedName>
        <fullName evidence="1">Uncharacterized protein</fullName>
    </submittedName>
</protein>